<keyword evidence="2" id="KW-1185">Reference proteome</keyword>
<sequence length="82" mass="8896">MELPKCLEDLPLKEYVFQLPVTPYNFTPKHRTITVSAISEDPLFGTEAESGSSNQAAIVDVKSGLATESAYYTGDAAKISLE</sequence>
<dbReference type="OrthoDB" id="10515594at2759"/>
<organism evidence="1 2">
    <name type="scientific">Brassica carinata</name>
    <name type="common">Ethiopian mustard</name>
    <name type="synonym">Abyssinian cabbage</name>
    <dbReference type="NCBI Taxonomy" id="52824"/>
    <lineage>
        <taxon>Eukaryota</taxon>
        <taxon>Viridiplantae</taxon>
        <taxon>Streptophyta</taxon>
        <taxon>Embryophyta</taxon>
        <taxon>Tracheophyta</taxon>
        <taxon>Spermatophyta</taxon>
        <taxon>Magnoliopsida</taxon>
        <taxon>eudicotyledons</taxon>
        <taxon>Gunneridae</taxon>
        <taxon>Pentapetalae</taxon>
        <taxon>rosids</taxon>
        <taxon>malvids</taxon>
        <taxon>Brassicales</taxon>
        <taxon>Brassicaceae</taxon>
        <taxon>Brassiceae</taxon>
        <taxon>Brassica</taxon>
    </lineage>
</organism>
<gene>
    <name evidence="1" type="ORF">Bca52824_035650</name>
</gene>
<dbReference type="Proteomes" id="UP000886595">
    <property type="component" value="Unassembled WGS sequence"/>
</dbReference>
<dbReference type="EMBL" id="JAAMPC010000008">
    <property type="protein sequence ID" value="KAG2299178.1"/>
    <property type="molecule type" value="Genomic_DNA"/>
</dbReference>
<evidence type="ECO:0000313" key="1">
    <source>
        <dbReference type="EMBL" id="KAG2299178.1"/>
    </source>
</evidence>
<name>A0A8X7S4P2_BRACI</name>
<accession>A0A8X7S4P2</accession>
<reference evidence="1 2" key="1">
    <citation type="submission" date="2020-02" db="EMBL/GenBank/DDBJ databases">
        <authorList>
            <person name="Ma Q."/>
            <person name="Huang Y."/>
            <person name="Song X."/>
            <person name="Pei D."/>
        </authorList>
    </citation>
    <scope>NUCLEOTIDE SEQUENCE [LARGE SCALE GENOMIC DNA]</scope>
    <source>
        <strain evidence="1">Sxm20200214</strain>
        <tissue evidence="1">Leaf</tissue>
    </source>
</reference>
<dbReference type="AlphaFoldDB" id="A0A8X7S4P2"/>
<evidence type="ECO:0000313" key="2">
    <source>
        <dbReference type="Proteomes" id="UP000886595"/>
    </source>
</evidence>
<comment type="caution">
    <text evidence="1">The sequence shown here is derived from an EMBL/GenBank/DDBJ whole genome shotgun (WGS) entry which is preliminary data.</text>
</comment>
<proteinExistence type="predicted"/>
<protein>
    <submittedName>
        <fullName evidence="1">Uncharacterized protein</fullName>
    </submittedName>
</protein>